<keyword evidence="1" id="KW-0547">Nucleotide-binding</keyword>
<proteinExistence type="predicted"/>
<name>A0AC61RAL1_9BACT</name>
<evidence type="ECO:0000313" key="2">
    <source>
        <dbReference type="Proteomes" id="UP000306319"/>
    </source>
</evidence>
<organism evidence="1 2">
    <name type="scientific">Lepagella muris</name>
    <dbReference type="NCBI Taxonomy" id="3032870"/>
    <lineage>
        <taxon>Bacteria</taxon>
        <taxon>Pseudomonadati</taxon>
        <taxon>Bacteroidota</taxon>
        <taxon>Bacteroidia</taxon>
        <taxon>Bacteroidales</taxon>
        <taxon>Muribaculaceae</taxon>
        <taxon>Lepagella</taxon>
    </lineage>
</organism>
<sequence>MILFLLVSNSLVKELAQQERDRMDIWASATEKLAKADTESDFEFLLAIISQNNSIPVLVTDSAYNILDFRNFPLPDKTDMDSESFEELSPQNKEFLRKIIIEAGEGRPLPDLAKNHPHFIKVEIYHNVYQYIYYEDSILLKRLSMYPYVQLVAMIIMALIIYLAVAYTKRAEQNKLWAGLSKETAHQLGTPISSLMAWNEFLEASGIDREVTDEIQKDVTRLSVIADRFSKIGSKPELKLEYLNETVERALIYMKSRISGKVRIFMDFSEDDHGVWLSSSLIEWVMENLTKNAVDAMGGEGELHISTGSEKGKVWIEVKDSGKGIPRKNFKTVFSPGYTTKKRGWGLGLTLVKRIIEEYHGGRIFVKESEIGKGTTFRIELPAV</sequence>
<gene>
    <name evidence="1" type="ORF">E5331_19120</name>
</gene>
<dbReference type="Proteomes" id="UP000306319">
    <property type="component" value="Unassembled WGS sequence"/>
</dbReference>
<protein>
    <submittedName>
        <fullName evidence="1">ATP-binding protein</fullName>
    </submittedName>
</protein>
<comment type="caution">
    <text evidence="1">The sequence shown here is derived from an EMBL/GenBank/DDBJ whole genome shotgun (WGS) entry which is preliminary data.</text>
</comment>
<accession>A0AC61RAL1</accession>
<dbReference type="EMBL" id="SRYB01000047">
    <property type="protein sequence ID" value="TGY75974.1"/>
    <property type="molecule type" value="Genomic_DNA"/>
</dbReference>
<evidence type="ECO:0000313" key="1">
    <source>
        <dbReference type="EMBL" id="TGY75974.1"/>
    </source>
</evidence>
<keyword evidence="2" id="KW-1185">Reference proteome</keyword>
<reference evidence="1" key="1">
    <citation type="submission" date="2019-04" db="EMBL/GenBank/DDBJ databases">
        <title>Microbes associate with the intestines of laboratory mice.</title>
        <authorList>
            <person name="Navarre W."/>
            <person name="Wong E."/>
            <person name="Huang K."/>
            <person name="Tropini C."/>
            <person name="Ng K."/>
            <person name="Yu B."/>
        </authorList>
    </citation>
    <scope>NUCLEOTIDE SEQUENCE</scope>
    <source>
        <strain evidence="1">NM04_E33</strain>
    </source>
</reference>
<keyword evidence="1" id="KW-0067">ATP-binding</keyword>